<reference evidence="2 3" key="1">
    <citation type="submission" date="2019-08" db="EMBL/GenBank/DDBJ databases">
        <title>In-depth cultivation of the pig gut microbiome towards novel bacterial diversity and tailored functional studies.</title>
        <authorList>
            <person name="Wylensek D."/>
            <person name="Hitch T.C.A."/>
            <person name="Clavel T."/>
        </authorList>
    </citation>
    <scope>NUCLEOTIDE SEQUENCE [LARGE SCALE GENOMIC DNA]</scope>
    <source>
        <strain evidence="2 3">Oil-RF-744-WCA-WT-10</strain>
    </source>
</reference>
<protein>
    <submittedName>
        <fullName evidence="2">Helix-turn-helix domain-containing protein</fullName>
    </submittedName>
</protein>
<dbReference type="RefSeq" id="WP_154326703.1">
    <property type="nucleotide sequence ID" value="NZ_CP045696.1"/>
</dbReference>
<dbReference type="Pfam" id="PF12728">
    <property type="entry name" value="HTH_17"/>
    <property type="match status" value="1"/>
</dbReference>
<keyword evidence="3" id="KW-1185">Reference proteome</keyword>
<dbReference type="InterPro" id="IPR041657">
    <property type="entry name" value="HTH_17"/>
</dbReference>
<proteinExistence type="predicted"/>
<organism evidence="2 3">
    <name type="scientific">Sodaliphilus pleomorphus</name>
    <dbReference type="NCBI Taxonomy" id="2606626"/>
    <lineage>
        <taxon>Bacteria</taxon>
        <taxon>Pseudomonadati</taxon>
        <taxon>Bacteroidota</taxon>
        <taxon>Bacteroidia</taxon>
        <taxon>Bacteroidales</taxon>
        <taxon>Muribaculaceae</taxon>
        <taxon>Sodaliphilus</taxon>
    </lineage>
</organism>
<dbReference type="AlphaFoldDB" id="A0A6L5XAF8"/>
<dbReference type="GO" id="GO:0003677">
    <property type="term" value="F:DNA binding"/>
    <property type="evidence" value="ECO:0007669"/>
    <property type="project" value="InterPro"/>
</dbReference>
<dbReference type="GO" id="GO:0006355">
    <property type="term" value="P:regulation of DNA-templated transcription"/>
    <property type="evidence" value="ECO:0007669"/>
    <property type="project" value="InterPro"/>
</dbReference>
<dbReference type="SUPFAM" id="SSF46955">
    <property type="entry name" value="Putative DNA-binding domain"/>
    <property type="match status" value="1"/>
</dbReference>
<sequence>MSTIQNILNSESNIIIQVSFEDLKAFAQEILIEAKTIAMIQAETAASSDQLLTIDEAAKLLSVSKMTLYRWDQNGILKKIEIGGKRRYRKSDIERLAGCKM</sequence>
<comment type="caution">
    <text evidence="2">The sequence shown here is derived from an EMBL/GenBank/DDBJ whole genome shotgun (WGS) entry which is preliminary data.</text>
</comment>
<dbReference type="NCBIfam" id="TIGR01764">
    <property type="entry name" value="excise"/>
    <property type="match status" value="1"/>
</dbReference>
<evidence type="ECO:0000313" key="2">
    <source>
        <dbReference type="EMBL" id="MSS17399.1"/>
    </source>
</evidence>
<name>A0A6L5XAF8_9BACT</name>
<dbReference type="InterPro" id="IPR000551">
    <property type="entry name" value="MerR-type_HTH_dom"/>
</dbReference>
<dbReference type="PROSITE" id="PS50937">
    <property type="entry name" value="HTH_MERR_2"/>
    <property type="match status" value="1"/>
</dbReference>
<dbReference type="InterPro" id="IPR009061">
    <property type="entry name" value="DNA-bd_dom_put_sf"/>
</dbReference>
<evidence type="ECO:0000259" key="1">
    <source>
        <dbReference type="PROSITE" id="PS50937"/>
    </source>
</evidence>
<gene>
    <name evidence="2" type="ORF">FYJ29_06470</name>
</gene>
<dbReference type="Gene3D" id="1.10.1660.10">
    <property type="match status" value="1"/>
</dbReference>
<dbReference type="InterPro" id="IPR010093">
    <property type="entry name" value="SinI_DNA-bd"/>
</dbReference>
<feature type="domain" description="HTH merR-type" evidence="1">
    <location>
        <begin position="51"/>
        <end position="101"/>
    </location>
</feature>
<dbReference type="EMBL" id="VULT01000008">
    <property type="protein sequence ID" value="MSS17399.1"/>
    <property type="molecule type" value="Genomic_DNA"/>
</dbReference>
<accession>A0A6L5XAF8</accession>
<evidence type="ECO:0000313" key="3">
    <source>
        <dbReference type="Proteomes" id="UP000483362"/>
    </source>
</evidence>
<dbReference type="Proteomes" id="UP000483362">
    <property type="component" value="Unassembled WGS sequence"/>
</dbReference>